<evidence type="ECO:0000256" key="2">
    <source>
        <dbReference type="ARBA" id="ARBA00022801"/>
    </source>
</evidence>
<keyword evidence="3 8" id="KW-0347">Helicase</keyword>
<comment type="caution">
    <text evidence="8">The sequence shown here is derived from an EMBL/GenBank/DDBJ whole genome shotgun (WGS) entry which is preliminary data.</text>
</comment>
<dbReference type="PANTHER" id="PTHR47963">
    <property type="entry name" value="DEAD-BOX ATP-DEPENDENT RNA HELICASE 47, MITOCHONDRIAL"/>
    <property type="match status" value="1"/>
</dbReference>
<reference evidence="8 9" key="1">
    <citation type="submission" date="2017-12" db="EMBL/GenBank/DDBJ databases">
        <title>Phylogenetic diversity of female urinary microbiome.</title>
        <authorList>
            <person name="Thomas-White K."/>
            <person name="Wolfe A.J."/>
        </authorList>
    </citation>
    <scope>NUCLEOTIDE SEQUENCE [LARGE SCALE GENOMIC DNA]</scope>
    <source>
        <strain evidence="8 9">UMB0898</strain>
    </source>
</reference>
<evidence type="ECO:0000256" key="3">
    <source>
        <dbReference type="ARBA" id="ARBA00022806"/>
    </source>
</evidence>
<dbReference type="CDD" id="cd00268">
    <property type="entry name" value="DEADc"/>
    <property type="match status" value="1"/>
</dbReference>
<dbReference type="GO" id="GO:0005829">
    <property type="term" value="C:cytosol"/>
    <property type="evidence" value="ECO:0007669"/>
    <property type="project" value="TreeGrafter"/>
</dbReference>
<protein>
    <submittedName>
        <fullName evidence="8">DEAD/DEAH box helicase</fullName>
    </submittedName>
</protein>
<proteinExistence type="predicted"/>
<dbReference type="GO" id="GO:0005524">
    <property type="term" value="F:ATP binding"/>
    <property type="evidence" value="ECO:0007669"/>
    <property type="project" value="UniProtKB-KW"/>
</dbReference>
<evidence type="ECO:0000256" key="1">
    <source>
        <dbReference type="ARBA" id="ARBA00022741"/>
    </source>
</evidence>
<dbReference type="Gene3D" id="3.40.50.300">
    <property type="entry name" value="P-loop containing nucleotide triphosphate hydrolases"/>
    <property type="match status" value="2"/>
</dbReference>
<feature type="domain" description="Helicase ATP-binding" evidence="6">
    <location>
        <begin position="32"/>
        <end position="206"/>
    </location>
</feature>
<name>A0A2I1K3Z7_9LACT</name>
<dbReference type="Proteomes" id="UP000234384">
    <property type="component" value="Unassembled WGS sequence"/>
</dbReference>
<dbReference type="GO" id="GO:0033592">
    <property type="term" value="F:RNA strand annealing activity"/>
    <property type="evidence" value="ECO:0007669"/>
    <property type="project" value="TreeGrafter"/>
</dbReference>
<evidence type="ECO:0000259" key="6">
    <source>
        <dbReference type="PROSITE" id="PS51192"/>
    </source>
</evidence>
<dbReference type="OrthoDB" id="9805696at2"/>
<dbReference type="PROSITE" id="PS51192">
    <property type="entry name" value="HELICASE_ATP_BIND_1"/>
    <property type="match status" value="1"/>
</dbReference>
<keyword evidence="2" id="KW-0378">Hydrolase</keyword>
<dbReference type="InterPro" id="IPR027417">
    <property type="entry name" value="P-loop_NTPase"/>
</dbReference>
<keyword evidence="4" id="KW-0067">ATP-binding</keyword>
<dbReference type="GO" id="GO:0005840">
    <property type="term" value="C:ribosome"/>
    <property type="evidence" value="ECO:0007669"/>
    <property type="project" value="TreeGrafter"/>
</dbReference>
<dbReference type="RefSeq" id="WP_101953910.1">
    <property type="nucleotide sequence ID" value="NZ_PKHE01000004.1"/>
</dbReference>
<feature type="compositionally biased region" description="Basic residues" evidence="5">
    <location>
        <begin position="426"/>
        <end position="439"/>
    </location>
</feature>
<evidence type="ECO:0000313" key="8">
    <source>
        <dbReference type="EMBL" id="PKY90275.1"/>
    </source>
</evidence>
<dbReference type="SUPFAM" id="SSF52540">
    <property type="entry name" value="P-loop containing nucleoside triphosphate hydrolases"/>
    <property type="match status" value="1"/>
</dbReference>
<evidence type="ECO:0000256" key="5">
    <source>
        <dbReference type="SAM" id="MobiDB-lite"/>
    </source>
</evidence>
<dbReference type="Pfam" id="PF00271">
    <property type="entry name" value="Helicase_C"/>
    <property type="match status" value="1"/>
</dbReference>
<organism evidence="8 9">
    <name type="scientific">Falseniella ignava</name>
    <dbReference type="NCBI Taxonomy" id="137730"/>
    <lineage>
        <taxon>Bacteria</taxon>
        <taxon>Bacillati</taxon>
        <taxon>Bacillota</taxon>
        <taxon>Bacilli</taxon>
        <taxon>Lactobacillales</taxon>
        <taxon>Aerococcaceae</taxon>
        <taxon>Falseniella</taxon>
    </lineage>
</organism>
<dbReference type="GO" id="GO:0009409">
    <property type="term" value="P:response to cold"/>
    <property type="evidence" value="ECO:0007669"/>
    <property type="project" value="TreeGrafter"/>
</dbReference>
<dbReference type="SMART" id="SM00487">
    <property type="entry name" value="DEXDc"/>
    <property type="match status" value="1"/>
</dbReference>
<gene>
    <name evidence="8" type="ORF">CYJ57_02245</name>
</gene>
<dbReference type="InterPro" id="IPR014001">
    <property type="entry name" value="Helicase_ATP-bd"/>
</dbReference>
<evidence type="ECO:0000259" key="7">
    <source>
        <dbReference type="PROSITE" id="PS51194"/>
    </source>
</evidence>
<dbReference type="InterPro" id="IPR001650">
    <property type="entry name" value="Helicase_C-like"/>
</dbReference>
<accession>A0A2I1K3Z7</accession>
<keyword evidence="1" id="KW-0547">Nucleotide-binding</keyword>
<dbReference type="SMART" id="SM00490">
    <property type="entry name" value="HELICc"/>
    <property type="match status" value="1"/>
</dbReference>
<dbReference type="InterPro" id="IPR011545">
    <property type="entry name" value="DEAD/DEAH_box_helicase_dom"/>
</dbReference>
<dbReference type="PANTHER" id="PTHR47963:SF1">
    <property type="entry name" value="DEAD-BOX ATP-DEPENDENT RNA HELICASE CSHB"/>
    <property type="match status" value="1"/>
</dbReference>
<sequence>MDNLLLELPKDIQAALKVLNFKELTPVQTQVLPLALQGENLMVQSHTGTGKTHAFLLPIFQKIDREKDEVQVVITAPSRELADQIYQAANQLNNYLEEPVSIVCYVGGTDKQRQIERLSPKNQPQMVIGTPGRIFDLMFENALHVQTTCIFVVDEADMTLDLGFLPIVDEIASRMPQDLQMMVFSATIPQEIQVFLNKYMPAMKVIRLNSGEVISSNITNYLINVRGRDKLALLHELLTIGQPYLVLIFANTIEYVDEIHRYLMQQGMKVAKIHGDISSRERKRVMRQIRNMDYQFVVATDLAARGIDIPGTSMIINMEIPTDLNFFVHRIGRTGRHNLSGEAYTLIAPDDMDDIDSLRSRGIPFEWIDIVQGDFKAIDSKPGPVNTTVSPQYRDDKEINRIINQTRKKKVKPGYKRKMKEQIKSRQQHLRRQKNNKKR</sequence>
<dbReference type="Pfam" id="PF00270">
    <property type="entry name" value="DEAD"/>
    <property type="match status" value="1"/>
</dbReference>
<feature type="compositionally biased region" description="Basic residues" evidence="5">
    <location>
        <begin position="406"/>
        <end position="419"/>
    </location>
</feature>
<feature type="domain" description="Helicase C-terminal" evidence="7">
    <location>
        <begin position="217"/>
        <end position="386"/>
    </location>
</feature>
<dbReference type="GO" id="GO:0003724">
    <property type="term" value="F:RNA helicase activity"/>
    <property type="evidence" value="ECO:0007669"/>
    <property type="project" value="TreeGrafter"/>
</dbReference>
<dbReference type="InterPro" id="IPR044742">
    <property type="entry name" value="DEAD/DEAH_RhlB"/>
</dbReference>
<dbReference type="InterPro" id="IPR050547">
    <property type="entry name" value="DEAD_box_RNA_helicases"/>
</dbReference>
<dbReference type="CDD" id="cd18787">
    <property type="entry name" value="SF2_C_DEAD"/>
    <property type="match status" value="1"/>
</dbReference>
<dbReference type="GO" id="GO:0016787">
    <property type="term" value="F:hydrolase activity"/>
    <property type="evidence" value="ECO:0007669"/>
    <property type="project" value="UniProtKB-KW"/>
</dbReference>
<dbReference type="AlphaFoldDB" id="A0A2I1K3Z7"/>
<dbReference type="PROSITE" id="PS51194">
    <property type="entry name" value="HELICASE_CTER"/>
    <property type="match status" value="1"/>
</dbReference>
<feature type="region of interest" description="Disordered" evidence="5">
    <location>
        <begin position="404"/>
        <end position="439"/>
    </location>
</feature>
<evidence type="ECO:0000313" key="9">
    <source>
        <dbReference type="Proteomes" id="UP000234384"/>
    </source>
</evidence>
<evidence type="ECO:0000256" key="4">
    <source>
        <dbReference type="ARBA" id="ARBA00022840"/>
    </source>
</evidence>
<dbReference type="EMBL" id="PKHE01000004">
    <property type="protein sequence ID" value="PKY90275.1"/>
    <property type="molecule type" value="Genomic_DNA"/>
</dbReference>